<evidence type="ECO:0000256" key="1">
    <source>
        <dbReference type="SAM" id="Phobius"/>
    </source>
</evidence>
<accession>A0A0G0MZB5</accession>
<dbReference type="PANTHER" id="PTHR43143">
    <property type="entry name" value="METALLOPHOSPHOESTERASE, CALCINEURIN SUPERFAMILY"/>
    <property type="match status" value="1"/>
</dbReference>
<dbReference type="Gene3D" id="3.60.21.10">
    <property type="match status" value="1"/>
</dbReference>
<dbReference type="InterPro" id="IPR051918">
    <property type="entry name" value="STPP_CPPED1"/>
</dbReference>
<evidence type="ECO:0000313" key="4">
    <source>
        <dbReference type="Proteomes" id="UP000034324"/>
    </source>
</evidence>
<keyword evidence="1" id="KW-0472">Membrane</keyword>
<dbReference type="PANTHER" id="PTHR43143:SF1">
    <property type="entry name" value="SERINE_THREONINE-PROTEIN PHOSPHATASE CPPED1"/>
    <property type="match status" value="1"/>
</dbReference>
<dbReference type="Pfam" id="PF00149">
    <property type="entry name" value="Metallophos"/>
    <property type="match status" value="1"/>
</dbReference>
<dbReference type="GO" id="GO:0016787">
    <property type="term" value="F:hydrolase activity"/>
    <property type="evidence" value="ECO:0007669"/>
    <property type="project" value="InterPro"/>
</dbReference>
<dbReference type="Proteomes" id="UP000034324">
    <property type="component" value="Unassembled WGS sequence"/>
</dbReference>
<reference evidence="3 4" key="1">
    <citation type="journal article" date="2015" name="Nature">
        <title>rRNA introns, odd ribosomes, and small enigmatic genomes across a large radiation of phyla.</title>
        <authorList>
            <person name="Brown C.T."/>
            <person name="Hug L.A."/>
            <person name="Thomas B.C."/>
            <person name="Sharon I."/>
            <person name="Castelle C.J."/>
            <person name="Singh A."/>
            <person name="Wilkins M.J."/>
            <person name="Williams K.H."/>
            <person name="Banfield J.F."/>
        </authorList>
    </citation>
    <scope>NUCLEOTIDE SEQUENCE [LARGE SCALE GENOMIC DNA]</scope>
</reference>
<protein>
    <submittedName>
        <fullName evidence="3">WD40-like protein repeat protein</fullName>
    </submittedName>
</protein>
<organism evidence="3 4">
    <name type="scientific">Candidatus Daviesbacteria bacterium GW2011_GWF2_38_6</name>
    <dbReference type="NCBI Taxonomy" id="1618432"/>
    <lineage>
        <taxon>Bacteria</taxon>
        <taxon>Candidatus Daviesiibacteriota</taxon>
    </lineage>
</organism>
<evidence type="ECO:0000313" key="3">
    <source>
        <dbReference type="EMBL" id="KKQ78974.1"/>
    </source>
</evidence>
<dbReference type="InterPro" id="IPR029052">
    <property type="entry name" value="Metallo-depent_PP-like"/>
</dbReference>
<sequence>MFGRRKKRSTNIVFVIFRLLLSLLMFGILLAGVYTAYKHFSGFDPISVNPKAIITELLSSGNFDSLLKYLPIDLQKKQQIVYQSQAPETVKKEVKSVQINHGKLLFSFALIADVHNDNALLKKALEQIQDASFIIGLGDYSDVGTLEELQNTKKTLDESKVRYFVIPGDHDLWDSRDKQKEPDFNFTQVFGSPWQSFENSGVVFLLLDNSDNYKGFGDIQIQRLSEELERYKSSGSIRFILAFVHEPLYHPSSDHIMGRVEPSLKDQAKKLIKMLKEGGVKKVFAGDIHFFSQYNDPETKLDMVTVGAVTTQRNPQLPRFAKVQVFEDGSTEVEDMEIK</sequence>
<dbReference type="SUPFAM" id="SSF56300">
    <property type="entry name" value="Metallo-dependent phosphatases"/>
    <property type="match status" value="1"/>
</dbReference>
<comment type="caution">
    <text evidence="3">The sequence shown here is derived from an EMBL/GenBank/DDBJ whole genome shotgun (WGS) entry which is preliminary data.</text>
</comment>
<evidence type="ECO:0000259" key="2">
    <source>
        <dbReference type="Pfam" id="PF00149"/>
    </source>
</evidence>
<keyword evidence="1" id="KW-1133">Transmembrane helix</keyword>
<keyword evidence="1" id="KW-0812">Transmembrane</keyword>
<dbReference type="AlphaFoldDB" id="A0A0G0MZB5"/>
<feature type="transmembrane region" description="Helical" evidence="1">
    <location>
        <begin position="12"/>
        <end position="37"/>
    </location>
</feature>
<dbReference type="InterPro" id="IPR004843">
    <property type="entry name" value="Calcineurin-like_PHP"/>
</dbReference>
<name>A0A0G0MZB5_9BACT</name>
<dbReference type="EMBL" id="LBVC01000006">
    <property type="protein sequence ID" value="KKQ78974.1"/>
    <property type="molecule type" value="Genomic_DNA"/>
</dbReference>
<proteinExistence type="predicted"/>
<feature type="domain" description="Calcineurin-like phosphoesterase" evidence="2">
    <location>
        <begin position="107"/>
        <end position="289"/>
    </location>
</feature>
<gene>
    <name evidence="3" type="ORF">US99_C0006G0012</name>
</gene>